<dbReference type="InterPro" id="IPR007788">
    <property type="entry name" value="QCT"/>
</dbReference>
<feature type="signal peptide" evidence="1">
    <location>
        <begin position="1"/>
        <end position="23"/>
    </location>
</feature>
<proteinExistence type="predicted"/>
<dbReference type="InterPro" id="IPR011044">
    <property type="entry name" value="Quino_amine_DH_bsu"/>
</dbReference>
<gene>
    <name evidence="2" type="ORF">B843_04140</name>
</gene>
<accession>W5XZ32</accession>
<evidence type="ECO:0000313" key="2">
    <source>
        <dbReference type="EMBL" id="AHI22217.1"/>
    </source>
</evidence>
<organism evidence="2 3">
    <name type="scientific">Corynebacterium vitaeruminis DSM 20294</name>
    <dbReference type="NCBI Taxonomy" id="1224164"/>
    <lineage>
        <taxon>Bacteria</taxon>
        <taxon>Bacillati</taxon>
        <taxon>Actinomycetota</taxon>
        <taxon>Actinomycetes</taxon>
        <taxon>Mycobacteriales</taxon>
        <taxon>Corynebacteriaceae</taxon>
        <taxon>Corynebacterium</taxon>
    </lineage>
</organism>
<name>W5XZ32_9CORY</name>
<dbReference type="AlphaFoldDB" id="W5XZ32"/>
<dbReference type="KEGG" id="cvt:B843_04140"/>
<dbReference type="PANTHER" id="PTHR31270:SF1">
    <property type="entry name" value="GLUTAMINYL-PEPTIDE CYCLOTRANSFERASE"/>
    <property type="match status" value="1"/>
</dbReference>
<dbReference type="eggNOG" id="COG3823">
    <property type="taxonomic scope" value="Bacteria"/>
</dbReference>
<dbReference type="Proteomes" id="UP000019222">
    <property type="component" value="Chromosome"/>
</dbReference>
<dbReference type="RefSeq" id="WP_155895098.1">
    <property type="nucleotide sequence ID" value="NZ_CP004353.1"/>
</dbReference>
<dbReference type="PATRIC" id="fig|1224164.3.peg.821"/>
<protein>
    <submittedName>
        <fullName evidence="2">Glutamine cyclotransferase</fullName>
    </submittedName>
</protein>
<dbReference type="STRING" id="1224164.B843_04140"/>
<dbReference type="HOGENOM" id="CLU_060272_2_1_11"/>
<sequence length="284" mass="30184">MRAPLSIVSAVATSLFLAVPVLAACSGGSLAGSSSGSSTVPASGVESLGVEIVATHPFDDTSFVEGLEVEPDGQHLLVSTGWEGEGRIYRSTIDGVESDSQAIDPTFFGEGITRTSDHVWQVTWKDGVAMKRDAATLEEIGRVNYQGQGWGMCHFDDRMVMSDGTNQLRVLDPDSFQERSRIDVTKAGAPISQINELDCVPAAESSSGKDEIYANVFTTTSILRIDAATGTVTGVIDASTVPNNAAVDPENVLNGIAHIPGTDRFFITGKRWPDLYEVRFVPAG</sequence>
<reference evidence="2 3" key="1">
    <citation type="submission" date="2013-02" db="EMBL/GenBank/DDBJ databases">
        <title>The complete genome sequence of Corynebacterium vitaeruminis DSM 20294.</title>
        <authorList>
            <person name="Ruckert C."/>
            <person name="Albersmeier A."/>
            <person name="Kalinowski J."/>
        </authorList>
    </citation>
    <scope>NUCLEOTIDE SEQUENCE [LARGE SCALE GENOMIC DNA]</scope>
    <source>
        <strain evidence="3">ATCC 10234</strain>
    </source>
</reference>
<dbReference type="PROSITE" id="PS51257">
    <property type="entry name" value="PROKAR_LIPOPROTEIN"/>
    <property type="match status" value="1"/>
</dbReference>
<dbReference type="GO" id="GO:0016603">
    <property type="term" value="F:glutaminyl-peptide cyclotransferase activity"/>
    <property type="evidence" value="ECO:0007669"/>
    <property type="project" value="InterPro"/>
</dbReference>
<dbReference type="EMBL" id="CP004353">
    <property type="protein sequence ID" value="AHI22217.1"/>
    <property type="molecule type" value="Genomic_DNA"/>
</dbReference>
<dbReference type="Gene3D" id="2.130.10.10">
    <property type="entry name" value="YVTN repeat-like/Quinoprotein amine dehydrogenase"/>
    <property type="match status" value="1"/>
</dbReference>
<evidence type="ECO:0000313" key="3">
    <source>
        <dbReference type="Proteomes" id="UP000019222"/>
    </source>
</evidence>
<evidence type="ECO:0000256" key="1">
    <source>
        <dbReference type="SAM" id="SignalP"/>
    </source>
</evidence>
<dbReference type="SUPFAM" id="SSF50969">
    <property type="entry name" value="YVTN repeat-like/Quinoprotein amine dehydrogenase"/>
    <property type="match status" value="1"/>
</dbReference>
<feature type="chain" id="PRO_5004875997" evidence="1">
    <location>
        <begin position="24"/>
        <end position="284"/>
    </location>
</feature>
<dbReference type="Pfam" id="PF05096">
    <property type="entry name" value="Glu_cyclase_2"/>
    <property type="match status" value="1"/>
</dbReference>
<dbReference type="PANTHER" id="PTHR31270">
    <property type="entry name" value="GLUTAMINYL-PEPTIDE CYCLOTRANSFERASE"/>
    <property type="match status" value="1"/>
</dbReference>
<dbReference type="InterPro" id="IPR015943">
    <property type="entry name" value="WD40/YVTN_repeat-like_dom_sf"/>
</dbReference>
<keyword evidence="1" id="KW-0732">Signal</keyword>
<keyword evidence="3" id="KW-1185">Reference proteome</keyword>
<keyword evidence="2" id="KW-0808">Transferase</keyword>